<name>A0A4Y7KNN6_PAPSO</name>
<protein>
    <submittedName>
        <fullName evidence="2">Uncharacterized protein</fullName>
    </submittedName>
</protein>
<evidence type="ECO:0000313" key="3">
    <source>
        <dbReference type="Proteomes" id="UP000316621"/>
    </source>
</evidence>
<dbReference type="PROSITE" id="PS50861">
    <property type="entry name" value="AA_TRNA_LIGASE_II_GLYAB"/>
    <property type="match status" value="1"/>
</dbReference>
<feature type="region of interest" description="Disordered" evidence="1">
    <location>
        <begin position="54"/>
        <end position="73"/>
    </location>
</feature>
<dbReference type="Proteomes" id="UP000316621">
    <property type="component" value="Chromosome 8"/>
</dbReference>
<dbReference type="OMA" id="HTATRFF"/>
<proteinExistence type="predicted"/>
<dbReference type="AlphaFoldDB" id="A0A4Y7KNN6"/>
<dbReference type="GO" id="GO:0005524">
    <property type="term" value="F:ATP binding"/>
    <property type="evidence" value="ECO:0007669"/>
    <property type="project" value="InterPro"/>
</dbReference>
<feature type="compositionally biased region" description="Low complexity" evidence="1">
    <location>
        <begin position="54"/>
        <end position="63"/>
    </location>
</feature>
<dbReference type="Gramene" id="RZC74467">
    <property type="protein sequence ID" value="RZC74467"/>
    <property type="gene ID" value="C5167_049951"/>
</dbReference>
<reference evidence="2 3" key="1">
    <citation type="journal article" date="2018" name="Science">
        <title>The opium poppy genome and morphinan production.</title>
        <authorList>
            <person name="Guo L."/>
            <person name="Winzer T."/>
            <person name="Yang X."/>
            <person name="Li Y."/>
            <person name="Ning Z."/>
            <person name="He Z."/>
            <person name="Teodor R."/>
            <person name="Lu Y."/>
            <person name="Bowser T.A."/>
            <person name="Graham I.A."/>
            <person name="Ye K."/>
        </authorList>
    </citation>
    <scope>NUCLEOTIDE SEQUENCE [LARGE SCALE GENOMIC DNA]</scope>
    <source>
        <strain evidence="3">cv. HN1</strain>
        <tissue evidence="2">Leaves</tissue>
    </source>
</reference>
<accession>A0A4Y7KNN6</accession>
<gene>
    <name evidence="2" type="ORF">C5167_049951</name>
</gene>
<sequence>MAILAFPLALTFLKPQTTHFLILLASKGNPNHFNNSYFHTSRRGLRKTSVSALTTSSVSQSSSKDTKSLTGPSIPTFQQAIQRLQVGAGTMNPLTFLRVLGPEPWNVA</sequence>
<dbReference type="GO" id="GO:0006426">
    <property type="term" value="P:glycyl-tRNA aminoacylation"/>
    <property type="evidence" value="ECO:0007669"/>
    <property type="project" value="InterPro"/>
</dbReference>
<dbReference type="InterPro" id="IPR006194">
    <property type="entry name" value="Gly-tRNA-synth_heterodimer"/>
</dbReference>
<dbReference type="SUPFAM" id="SSF55681">
    <property type="entry name" value="Class II aaRS and biotin synthetases"/>
    <property type="match status" value="1"/>
</dbReference>
<evidence type="ECO:0000313" key="2">
    <source>
        <dbReference type="EMBL" id="RZC74467.1"/>
    </source>
</evidence>
<dbReference type="Gene3D" id="3.30.930.10">
    <property type="entry name" value="Bira Bifunctional Protein, Domain 2"/>
    <property type="match status" value="1"/>
</dbReference>
<evidence type="ECO:0000256" key="1">
    <source>
        <dbReference type="SAM" id="MobiDB-lite"/>
    </source>
</evidence>
<dbReference type="EMBL" id="CM010722">
    <property type="protein sequence ID" value="RZC74467.1"/>
    <property type="molecule type" value="Genomic_DNA"/>
</dbReference>
<dbReference type="STRING" id="3469.A0A4Y7KNN6"/>
<dbReference type="GO" id="GO:0005737">
    <property type="term" value="C:cytoplasm"/>
    <property type="evidence" value="ECO:0007669"/>
    <property type="project" value="InterPro"/>
</dbReference>
<dbReference type="InterPro" id="IPR045864">
    <property type="entry name" value="aa-tRNA-synth_II/BPL/LPL"/>
</dbReference>
<organism evidence="2 3">
    <name type="scientific">Papaver somniferum</name>
    <name type="common">Opium poppy</name>
    <dbReference type="NCBI Taxonomy" id="3469"/>
    <lineage>
        <taxon>Eukaryota</taxon>
        <taxon>Viridiplantae</taxon>
        <taxon>Streptophyta</taxon>
        <taxon>Embryophyta</taxon>
        <taxon>Tracheophyta</taxon>
        <taxon>Spermatophyta</taxon>
        <taxon>Magnoliopsida</taxon>
        <taxon>Ranunculales</taxon>
        <taxon>Papaveraceae</taxon>
        <taxon>Papaveroideae</taxon>
        <taxon>Papaver</taxon>
    </lineage>
</organism>
<keyword evidence="3" id="KW-1185">Reference proteome</keyword>
<dbReference type="GO" id="GO:0004820">
    <property type="term" value="F:glycine-tRNA ligase activity"/>
    <property type="evidence" value="ECO:0007669"/>
    <property type="project" value="InterPro"/>
</dbReference>